<name>A0A7J6BZG0_9TELE</name>
<sequence length="93" mass="10329">MQEAFGETSYFNIEQSLVQSDLAAMAISDDSEEYNEYERFPRDGGNSSKCLGSNSPEKTYSNLNGMFVQSVQLIYYLSGSAPGNHDPFTPKLL</sequence>
<evidence type="ECO:0000256" key="1">
    <source>
        <dbReference type="SAM" id="MobiDB-lite"/>
    </source>
</evidence>
<dbReference type="Proteomes" id="UP000579812">
    <property type="component" value="Unassembled WGS sequence"/>
</dbReference>
<evidence type="ECO:0000313" key="3">
    <source>
        <dbReference type="Proteomes" id="UP000579812"/>
    </source>
</evidence>
<feature type="region of interest" description="Disordered" evidence="1">
    <location>
        <begin position="34"/>
        <end position="55"/>
    </location>
</feature>
<keyword evidence="3" id="KW-1185">Reference proteome</keyword>
<protein>
    <submittedName>
        <fullName evidence="2">Uncharacterized protein</fullName>
    </submittedName>
</protein>
<evidence type="ECO:0000313" key="2">
    <source>
        <dbReference type="EMBL" id="KAF4099022.1"/>
    </source>
</evidence>
<accession>A0A7J6BZG0</accession>
<gene>
    <name evidence="2" type="ORF">G5714_021052</name>
</gene>
<dbReference type="EMBL" id="JAAMOB010000021">
    <property type="protein sequence ID" value="KAF4099022.1"/>
    <property type="molecule type" value="Genomic_DNA"/>
</dbReference>
<reference evidence="2 3" key="1">
    <citation type="submission" date="2020-04" db="EMBL/GenBank/DDBJ databases">
        <title>Chromosome-level genome assembly of a cyprinid fish Onychostoma macrolepis by integration of Nanopore Sequencing, Bionano and Hi-C technology.</title>
        <authorList>
            <person name="Wang D."/>
        </authorList>
    </citation>
    <scope>NUCLEOTIDE SEQUENCE [LARGE SCALE GENOMIC DNA]</scope>
    <source>
        <strain evidence="2">SWU-2019</strain>
        <tissue evidence="2">Muscle</tissue>
    </source>
</reference>
<comment type="caution">
    <text evidence="2">The sequence shown here is derived from an EMBL/GenBank/DDBJ whole genome shotgun (WGS) entry which is preliminary data.</text>
</comment>
<feature type="compositionally biased region" description="Polar residues" evidence="1">
    <location>
        <begin position="45"/>
        <end position="55"/>
    </location>
</feature>
<organism evidence="2 3">
    <name type="scientific">Onychostoma macrolepis</name>
    <dbReference type="NCBI Taxonomy" id="369639"/>
    <lineage>
        <taxon>Eukaryota</taxon>
        <taxon>Metazoa</taxon>
        <taxon>Chordata</taxon>
        <taxon>Craniata</taxon>
        <taxon>Vertebrata</taxon>
        <taxon>Euteleostomi</taxon>
        <taxon>Actinopterygii</taxon>
        <taxon>Neopterygii</taxon>
        <taxon>Teleostei</taxon>
        <taxon>Ostariophysi</taxon>
        <taxon>Cypriniformes</taxon>
        <taxon>Cyprinidae</taxon>
        <taxon>Acrossocheilinae</taxon>
        <taxon>Onychostoma</taxon>
    </lineage>
</organism>
<proteinExistence type="predicted"/>
<dbReference type="AlphaFoldDB" id="A0A7J6BZG0"/>